<dbReference type="GO" id="GO:0004386">
    <property type="term" value="F:helicase activity"/>
    <property type="evidence" value="ECO:0007669"/>
    <property type="project" value="UniProtKB-KW"/>
</dbReference>
<feature type="compositionally biased region" description="Low complexity" evidence="12">
    <location>
        <begin position="127"/>
        <end position="150"/>
    </location>
</feature>
<evidence type="ECO:0000256" key="8">
    <source>
        <dbReference type="ARBA" id="ARBA00022833"/>
    </source>
</evidence>
<dbReference type="InterPro" id="IPR001841">
    <property type="entry name" value="Znf_RING"/>
</dbReference>
<evidence type="ECO:0000256" key="11">
    <source>
        <dbReference type="PROSITE-ProRule" id="PRU00175"/>
    </source>
</evidence>
<feature type="region of interest" description="Disordered" evidence="12">
    <location>
        <begin position="864"/>
        <end position="893"/>
    </location>
</feature>
<dbReference type="GO" id="GO:0008270">
    <property type="term" value="F:zinc ion binding"/>
    <property type="evidence" value="ECO:0007669"/>
    <property type="project" value="UniProtKB-KW"/>
</dbReference>
<dbReference type="InterPro" id="IPR027417">
    <property type="entry name" value="P-loop_NTPase"/>
</dbReference>
<comment type="subcellular location">
    <subcellularLocation>
        <location evidence="1">Nucleus</location>
    </subcellularLocation>
</comment>
<evidence type="ECO:0000256" key="12">
    <source>
        <dbReference type="SAM" id="MobiDB-lite"/>
    </source>
</evidence>
<dbReference type="PROSITE" id="PS51194">
    <property type="entry name" value="HELICASE_CTER"/>
    <property type="match status" value="1"/>
</dbReference>
<keyword evidence="3" id="KW-0479">Metal-binding</keyword>
<dbReference type="SMART" id="SM00910">
    <property type="entry name" value="HIRAN"/>
    <property type="match status" value="1"/>
</dbReference>
<dbReference type="GO" id="GO:0005524">
    <property type="term" value="F:ATP binding"/>
    <property type="evidence" value="ECO:0007669"/>
    <property type="project" value="UniProtKB-KW"/>
</dbReference>
<dbReference type="CDD" id="cd18793">
    <property type="entry name" value="SF2_C_SNF"/>
    <property type="match status" value="1"/>
</dbReference>
<keyword evidence="5 11" id="KW-0863">Zinc-finger</keyword>
<feature type="region of interest" description="Disordered" evidence="12">
    <location>
        <begin position="1"/>
        <end position="153"/>
    </location>
</feature>
<dbReference type="SMART" id="SM00487">
    <property type="entry name" value="DEXDc"/>
    <property type="match status" value="1"/>
</dbReference>
<feature type="compositionally biased region" description="Acidic residues" evidence="12">
    <location>
        <begin position="872"/>
        <end position="886"/>
    </location>
</feature>
<dbReference type="InterPro" id="IPR014905">
    <property type="entry name" value="HIRAN"/>
</dbReference>
<dbReference type="STRING" id="1344416.A0A139ASX8"/>
<keyword evidence="17" id="KW-1185">Reference proteome</keyword>
<feature type="domain" description="Helicase C-terminal" evidence="15">
    <location>
        <begin position="900"/>
        <end position="1064"/>
    </location>
</feature>
<dbReference type="InterPro" id="IPR050628">
    <property type="entry name" value="SNF2_RAD54_helicase_TF"/>
</dbReference>
<evidence type="ECO:0000259" key="13">
    <source>
        <dbReference type="PROSITE" id="PS50089"/>
    </source>
</evidence>
<dbReference type="InterPro" id="IPR014001">
    <property type="entry name" value="Helicase_ATP-bd"/>
</dbReference>
<sequence length="1089" mass="119029">MESGEKSGGRKISRPRSSRLCSRCRNPGHDVRSCPQSADAAAVESGADDSAPSTQPETTAAATEERTTTQCSDSRKRKGKDRDDDSAETSSAKRSKASSSSSTQPSTTTRPAVEITSSPPRSPPPTVTHRPVVDVPSSPPQSLTLTPTIPASLPTALDHEHDLQPLGETIPMGEYENVMSRPHQAGNANADVGVTVAGPSQTARAGSSSSSGPGSSSGSHAGPPTASHALADAATADEDAEDQAANREVEIGSFRSKVVGCRYYNGMAFPGETTLLVREPRNQYDRNAIRVDNVAHTQIGHIPREVAGVVAPLMDDKSVRLEGTVAGAKGVYEMPIDMSFFSQPEHGPRLVAHLRARGITLRAIRPSMPVPSALKPVPGAGALATAAEAAWAAMLGRGRRITSENSQEVLSALGLTAQDLANLPEAPQPASLSTPMLSYQKQGLRWLIQAEHQPAPEIGKPSQFWEKRRGVGAEGEYYFNVTTGYGTRQRPELMRGGVLADDMGLGKTIQIISLILTDPAPTTIIPSASSSPDFCDTTLIVAPLSVIGNWEDQIVRHVDPARGLKVHVFHEKGKGVTKKDLEACDVVITTGATLAASTKLAQIKWRRVVLDEGHFVRSKNSLQAKKVCELQAERRWVVSGTPIQNDVDDLYGIVKFLRLDVFTDFGLWRRTFSRPVKDGLDEGIARLKMLMQFICLRRNKSMKFNGEPLIQLPPCNLYLHKVSFTEEEQATYNALQQEFALGMAEMRSRGELLQNYTQVLEILTRLRQCCDHLGLLKNRQIQFVKDWVMGDAGEGQWDFNNPEIQRLVVILRSNEAEDCPVCLDSMTSPVVTRCAHFFCQGCISKVIETAGKCPMCRRGLTKGDLVPMPPEPEPEPEVENAEETGGEVEKVEEEYKSSSKIEAVMGFLRTTRNRDPTIKTIIFSQWSSMLDLMEPALRKNGINFTRFDGSMNRKKREASIRSFTTDRDCVVFLSTLKSGGLGLNLTVASQVFLVDPWWNPSIEDQAVDRCYRLGQTRPVSVFRFVVAGTVEDRVIDIQKRKRALVRQAFGNRSGESQLSAEKAREARLDDILALLGVNERSNDAGPSAT</sequence>
<evidence type="ECO:0008006" key="18">
    <source>
        <dbReference type="Google" id="ProtNLM"/>
    </source>
</evidence>
<reference evidence="16 17" key="1">
    <citation type="journal article" date="2015" name="Genome Biol. Evol.">
        <title>Phylogenomic analyses indicate that early fungi evolved digesting cell walls of algal ancestors of land plants.</title>
        <authorList>
            <person name="Chang Y."/>
            <person name="Wang S."/>
            <person name="Sekimoto S."/>
            <person name="Aerts A.L."/>
            <person name="Choi C."/>
            <person name="Clum A."/>
            <person name="LaButti K.M."/>
            <person name="Lindquist E.A."/>
            <person name="Yee Ngan C."/>
            <person name="Ohm R.A."/>
            <person name="Salamov A.A."/>
            <person name="Grigoriev I.V."/>
            <person name="Spatafora J.W."/>
            <person name="Berbee M.L."/>
        </authorList>
    </citation>
    <scope>NUCLEOTIDE SEQUENCE [LARGE SCALE GENOMIC DNA]</scope>
    <source>
        <strain evidence="16 17">JEL478</strain>
    </source>
</reference>
<evidence type="ECO:0000313" key="17">
    <source>
        <dbReference type="Proteomes" id="UP000070544"/>
    </source>
</evidence>
<feature type="region of interest" description="Disordered" evidence="12">
    <location>
        <begin position="199"/>
        <end position="247"/>
    </location>
</feature>
<dbReference type="InterPro" id="IPR000330">
    <property type="entry name" value="SNF2_N"/>
</dbReference>
<keyword evidence="8" id="KW-0862">Zinc</keyword>
<evidence type="ECO:0000256" key="10">
    <source>
        <dbReference type="ARBA" id="ARBA00023242"/>
    </source>
</evidence>
<dbReference type="EMBL" id="KQ965737">
    <property type="protein sequence ID" value="KXS19842.1"/>
    <property type="molecule type" value="Genomic_DNA"/>
</dbReference>
<evidence type="ECO:0000259" key="14">
    <source>
        <dbReference type="PROSITE" id="PS51192"/>
    </source>
</evidence>
<evidence type="ECO:0000256" key="7">
    <source>
        <dbReference type="ARBA" id="ARBA00022806"/>
    </source>
</evidence>
<dbReference type="Pfam" id="PF00176">
    <property type="entry name" value="SNF2-rel_dom"/>
    <property type="match status" value="1"/>
</dbReference>
<dbReference type="OMA" id="ETTVWRL"/>
<dbReference type="PROSITE" id="PS51192">
    <property type="entry name" value="HELICASE_ATP_BIND_1"/>
    <property type="match status" value="1"/>
</dbReference>
<protein>
    <recommendedName>
        <fullName evidence="18">SNF2 family DNA-dependent ATPase domain-containing protein</fullName>
    </recommendedName>
</protein>
<name>A0A139ASX8_GONPJ</name>
<dbReference type="InterPro" id="IPR013083">
    <property type="entry name" value="Znf_RING/FYVE/PHD"/>
</dbReference>
<gene>
    <name evidence="16" type="ORF">M427DRAFT_66950</name>
</gene>
<evidence type="ECO:0000256" key="6">
    <source>
        <dbReference type="ARBA" id="ARBA00022801"/>
    </source>
</evidence>
<evidence type="ECO:0000259" key="15">
    <source>
        <dbReference type="PROSITE" id="PS51194"/>
    </source>
</evidence>
<comment type="similarity">
    <text evidence="2">Belongs to the SNF2/RAD54 helicase family.</text>
</comment>
<accession>A0A139ASX8</accession>
<keyword evidence="10" id="KW-0539">Nucleus</keyword>
<dbReference type="OrthoDB" id="448448at2759"/>
<dbReference type="PROSITE" id="PS00518">
    <property type="entry name" value="ZF_RING_1"/>
    <property type="match status" value="1"/>
</dbReference>
<evidence type="ECO:0000256" key="3">
    <source>
        <dbReference type="ARBA" id="ARBA00022723"/>
    </source>
</evidence>
<dbReference type="SUPFAM" id="SSF52540">
    <property type="entry name" value="P-loop containing nucleoside triphosphate hydrolases"/>
    <property type="match status" value="2"/>
</dbReference>
<proteinExistence type="inferred from homology"/>
<evidence type="ECO:0000313" key="16">
    <source>
        <dbReference type="EMBL" id="KXS19842.1"/>
    </source>
</evidence>
<feature type="compositionally biased region" description="Low complexity" evidence="12">
    <location>
        <begin position="199"/>
        <end position="234"/>
    </location>
</feature>
<dbReference type="GO" id="GO:0016818">
    <property type="term" value="F:hydrolase activity, acting on acid anhydrides, in phosphorus-containing anhydrides"/>
    <property type="evidence" value="ECO:0007669"/>
    <property type="project" value="InterPro"/>
</dbReference>
<organism evidence="16 17">
    <name type="scientific">Gonapodya prolifera (strain JEL478)</name>
    <name type="common">Monoblepharis prolifera</name>
    <dbReference type="NCBI Taxonomy" id="1344416"/>
    <lineage>
        <taxon>Eukaryota</taxon>
        <taxon>Fungi</taxon>
        <taxon>Fungi incertae sedis</taxon>
        <taxon>Chytridiomycota</taxon>
        <taxon>Chytridiomycota incertae sedis</taxon>
        <taxon>Monoblepharidomycetes</taxon>
        <taxon>Monoblepharidales</taxon>
        <taxon>Gonapodyaceae</taxon>
        <taxon>Gonapodya</taxon>
    </lineage>
</organism>
<dbReference type="InterPro" id="IPR017907">
    <property type="entry name" value="Znf_RING_CS"/>
</dbReference>
<dbReference type="PANTHER" id="PTHR45626">
    <property type="entry name" value="TRANSCRIPTION TERMINATION FACTOR 2-RELATED"/>
    <property type="match status" value="1"/>
</dbReference>
<dbReference type="GO" id="GO:0005634">
    <property type="term" value="C:nucleus"/>
    <property type="evidence" value="ECO:0007669"/>
    <property type="project" value="UniProtKB-SubCell"/>
</dbReference>
<keyword evidence="6" id="KW-0378">Hydrolase</keyword>
<dbReference type="InterPro" id="IPR038718">
    <property type="entry name" value="SNF2-like_sf"/>
</dbReference>
<feature type="domain" description="RING-type" evidence="13">
    <location>
        <begin position="819"/>
        <end position="857"/>
    </location>
</feature>
<dbReference type="Gene3D" id="3.30.40.10">
    <property type="entry name" value="Zinc/RING finger domain, C3HC4 (zinc finger)"/>
    <property type="match status" value="1"/>
</dbReference>
<dbReference type="SMART" id="SM00184">
    <property type="entry name" value="RING"/>
    <property type="match status" value="1"/>
</dbReference>
<feature type="domain" description="Helicase ATP-binding" evidence="14">
    <location>
        <begin position="488"/>
        <end position="660"/>
    </location>
</feature>
<keyword evidence="9" id="KW-0067">ATP-binding</keyword>
<evidence type="ECO:0000256" key="9">
    <source>
        <dbReference type="ARBA" id="ARBA00022840"/>
    </source>
</evidence>
<dbReference type="Pfam" id="PF08797">
    <property type="entry name" value="HIRAN"/>
    <property type="match status" value="1"/>
</dbReference>
<dbReference type="Pfam" id="PF13923">
    <property type="entry name" value="zf-C3HC4_2"/>
    <property type="match status" value="1"/>
</dbReference>
<dbReference type="SMART" id="SM00490">
    <property type="entry name" value="HELICc"/>
    <property type="match status" value="1"/>
</dbReference>
<keyword evidence="4" id="KW-0547">Nucleotide-binding</keyword>
<dbReference type="Gene3D" id="3.30.70.2330">
    <property type="match status" value="1"/>
</dbReference>
<dbReference type="Proteomes" id="UP000070544">
    <property type="component" value="Unassembled WGS sequence"/>
</dbReference>
<dbReference type="PROSITE" id="PS50089">
    <property type="entry name" value="ZF_RING_2"/>
    <property type="match status" value="1"/>
</dbReference>
<dbReference type="InterPro" id="IPR049730">
    <property type="entry name" value="SNF2/RAD54-like_C"/>
</dbReference>
<dbReference type="InterPro" id="IPR001650">
    <property type="entry name" value="Helicase_C-like"/>
</dbReference>
<dbReference type="GO" id="GO:0003676">
    <property type="term" value="F:nucleic acid binding"/>
    <property type="evidence" value="ECO:0007669"/>
    <property type="project" value="InterPro"/>
</dbReference>
<dbReference type="Pfam" id="PF00271">
    <property type="entry name" value="Helicase_C"/>
    <property type="match status" value="1"/>
</dbReference>
<dbReference type="Gene3D" id="3.40.50.300">
    <property type="entry name" value="P-loop containing nucleotide triphosphate hydrolases"/>
    <property type="match status" value="1"/>
</dbReference>
<evidence type="ECO:0000256" key="2">
    <source>
        <dbReference type="ARBA" id="ARBA00007025"/>
    </source>
</evidence>
<dbReference type="AlphaFoldDB" id="A0A139ASX8"/>
<dbReference type="PANTHER" id="PTHR45626:SF17">
    <property type="entry name" value="HELICASE-LIKE TRANSCRIPTION FACTOR"/>
    <property type="match status" value="1"/>
</dbReference>
<evidence type="ECO:0000256" key="5">
    <source>
        <dbReference type="ARBA" id="ARBA00022771"/>
    </source>
</evidence>
<dbReference type="GO" id="GO:0008094">
    <property type="term" value="F:ATP-dependent activity, acting on DNA"/>
    <property type="evidence" value="ECO:0007669"/>
    <property type="project" value="TreeGrafter"/>
</dbReference>
<dbReference type="GO" id="GO:0006281">
    <property type="term" value="P:DNA repair"/>
    <property type="evidence" value="ECO:0007669"/>
    <property type="project" value="TreeGrafter"/>
</dbReference>
<dbReference type="Gene3D" id="3.40.50.10810">
    <property type="entry name" value="Tandem AAA-ATPase domain"/>
    <property type="match status" value="1"/>
</dbReference>
<feature type="compositionally biased region" description="Low complexity" evidence="12">
    <location>
        <begin position="88"/>
        <end position="119"/>
    </location>
</feature>
<keyword evidence="7" id="KW-0347">Helicase</keyword>
<evidence type="ECO:0000256" key="1">
    <source>
        <dbReference type="ARBA" id="ARBA00004123"/>
    </source>
</evidence>
<dbReference type="SUPFAM" id="SSF57850">
    <property type="entry name" value="RING/U-box"/>
    <property type="match status" value="1"/>
</dbReference>
<evidence type="ECO:0000256" key="4">
    <source>
        <dbReference type="ARBA" id="ARBA00022741"/>
    </source>
</evidence>